<organism evidence="2 3">
    <name type="scientific">Kordia aestuariivivens</name>
    <dbReference type="NCBI Taxonomy" id="2759037"/>
    <lineage>
        <taxon>Bacteria</taxon>
        <taxon>Pseudomonadati</taxon>
        <taxon>Bacteroidota</taxon>
        <taxon>Flavobacteriia</taxon>
        <taxon>Flavobacteriales</taxon>
        <taxon>Flavobacteriaceae</taxon>
        <taxon>Kordia</taxon>
    </lineage>
</organism>
<sequence>MIKKKKKKKVITKIVAVISFIVLLTTLILNFNDVKNIFSSKVDITGEWTLNFHIQETSYNAYNNKTAEYKMHFIQSNKQIKGEGEKWRFNNKELPFNEHDPLIVTGKYKNDSIYCTYVLKGVRRETKGSFVVAYENDEMNGYFSGTAANSKGKVSGKRVK</sequence>
<gene>
    <name evidence="2" type="ORF">H2O64_18145</name>
</gene>
<keyword evidence="1" id="KW-0812">Transmembrane</keyword>
<protein>
    <submittedName>
        <fullName evidence="2">Uncharacterized protein</fullName>
    </submittedName>
</protein>
<keyword evidence="1" id="KW-1133">Transmembrane helix</keyword>
<dbReference type="RefSeq" id="WP_187563637.1">
    <property type="nucleotide sequence ID" value="NZ_JACGWS010000012.1"/>
</dbReference>
<reference evidence="2 3" key="1">
    <citation type="submission" date="2020-07" db="EMBL/GenBank/DDBJ databases">
        <title>Description of Kordia aestuariivivens sp. nov., isolated from a tidal flat.</title>
        <authorList>
            <person name="Park S."/>
            <person name="Yoon J.-H."/>
        </authorList>
    </citation>
    <scope>NUCLEOTIDE SEQUENCE [LARGE SCALE GENOMIC DNA]</scope>
    <source>
        <strain evidence="2 3">YSTF-M3</strain>
    </source>
</reference>
<keyword evidence="3" id="KW-1185">Reference proteome</keyword>
<evidence type="ECO:0000313" key="2">
    <source>
        <dbReference type="EMBL" id="MBC8756599.1"/>
    </source>
</evidence>
<name>A0ABR7QDF7_9FLAO</name>
<accession>A0ABR7QDF7</accession>
<comment type="caution">
    <text evidence="2">The sequence shown here is derived from an EMBL/GenBank/DDBJ whole genome shotgun (WGS) entry which is preliminary data.</text>
</comment>
<feature type="transmembrane region" description="Helical" evidence="1">
    <location>
        <begin position="12"/>
        <end position="31"/>
    </location>
</feature>
<proteinExistence type="predicted"/>
<dbReference type="EMBL" id="JACGWS010000012">
    <property type="protein sequence ID" value="MBC8756599.1"/>
    <property type="molecule type" value="Genomic_DNA"/>
</dbReference>
<dbReference type="Proteomes" id="UP000619238">
    <property type="component" value="Unassembled WGS sequence"/>
</dbReference>
<evidence type="ECO:0000256" key="1">
    <source>
        <dbReference type="SAM" id="Phobius"/>
    </source>
</evidence>
<evidence type="ECO:0000313" key="3">
    <source>
        <dbReference type="Proteomes" id="UP000619238"/>
    </source>
</evidence>
<keyword evidence="1" id="KW-0472">Membrane</keyword>